<keyword evidence="2" id="KW-0012">Acyltransferase</keyword>
<reference evidence="3" key="3">
    <citation type="journal article" date="2018" name="BMC Genomics">
        <title>Whole genome sequencing and function prediction of 133 gut anaerobes isolated from chicken caecum in pure cultures.</title>
        <authorList>
            <person name="Medvecky M."/>
            <person name="Cejkova D."/>
            <person name="Polansky O."/>
            <person name="Karasova D."/>
            <person name="Kubasova T."/>
            <person name="Cizek A."/>
            <person name="Rychlik I."/>
        </authorList>
    </citation>
    <scope>NUCLEOTIDE SEQUENCE</scope>
    <source>
        <strain evidence="3">An175</strain>
    </source>
</reference>
<dbReference type="GO" id="GO:0102971">
    <property type="term" value="F:phosphinothricin N-acetyltransferase activity"/>
    <property type="evidence" value="ECO:0007669"/>
    <property type="project" value="UniProtKB-EC"/>
</dbReference>
<keyword evidence="2" id="KW-0808">Transferase</keyword>
<dbReference type="RefSeq" id="WP_055245364.1">
    <property type="nucleotide sequence ID" value="NZ_CABIWA010000003.1"/>
</dbReference>
<dbReference type="EMBL" id="QVME01000001">
    <property type="protein sequence ID" value="RGE69998.1"/>
    <property type="molecule type" value="Genomic_DNA"/>
</dbReference>
<dbReference type="InterPro" id="IPR016181">
    <property type="entry name" value="Acyl_CoA_acyltransferase"/>
</dbReference>
<gene>
    <name evidence="2" type="primary">ywnH</name>
    <name evidence="3" type="ORF">B5F11_03540</name>
    <name evidence="4" type="ORF">DXC40_02750</name>
    <name evidence="2" type="ORF">ERS852551_02150</name>
</gene>
<proteinExistence type="predicted"/>
<dbReference type="Pfam" id="PF00583">
    <property type="entry name" value="Acetyltransf_1"/>
    <property type="match status" value="1"/>
</dbReference>
<dbReference type="SUPFAM" id="SSF55729">
    <property type="entry name" value="Acyl-CoA N-acyltransferases (Nat)"/>
    <property type="match status" value="1"/>
</dbReference>
<dbReference type="PROSITE" id="PS51186">
    <property type="entry name" value="GNAT"/>
    <property type="match status" value="1"/>
</dbReference>
<dbReference type="Proteomes" id="UP000095765">
    <property type="component" value="Unassembled WGS sequence"/>
</dbReference>
<evidence type="ECO:0000313" key="6">
    <source>
        <dbReference type="Proteomes" id="UP000196386"/>
    </source>
</evidence>
<dbReference type="InterPro" id="IPR000182">
    <property type="entry name" value="GNAT_dom"/>
</dbReference>
<dbReference type="AlphaFoldDB" id="A0A174RMR8"/>
<dbReference type="Proteomes" id="UP000260828">
    <property type="component" value="Unassembled WGS sequence"/>
</dbReference>
<dbReference type="EC" id="2.3.1.183" evidence="2"/>
<protein>
    <submittedName>
        <fullName evidence="3 4">N-acetyltransferase</fullName>
    </submittedName>
    <submittedName>
        <fullName evidence="2">Putative phosphinothricin acetyltransferase YwnH</fullName>
        <ecNumber evidence="2">2.3.1.183</ecNumber>
    </submittedName>
</protein>
<reference evidence="4 7" key="4">
    <citation type="submission" date="2018-08" db="EMBL/GenBank/DDBJ databases">
        <title>A genome reference for cultivated species of the human gut microbiota.</title>
        <authorList>
            <person name="Zou Y."/>
            <person name="Xue W."/>
            <person name="Luo G."/>
        </authorList>
    </citation>
    <scope>NUCLEOTIDE SEQUENCE [LARGE SCALE GENOMIC DNA]</scope>
    <source>
        <strain evidence="4 7">TF05-12AC</strain>
    </source>
</reference>
<evidence type="ECO:0000313" key="2">
    <source>
        <dbReference type="EMBL" id="CUP85037.1"/>
    </source>
</evidence>
<dbReference type="CDD" id="cd04301">
    <property type="entry name" value="NAT_SF"/>
    <property type="match status" value="1"/>
</dbReference>
<dbReference type="Proteomes" id="UP000196386">
    <property type="component" value="Unassembled WGS sequence"/>
</dbReference>
<dbReference type="Gene3D" id="3.40.630.30">
    <property type="match status" value="1"/>
</dbReference>
<evidence type="ECO:0000313" key="4">
    <source>
        <dbReference type="EMBL" id="RGE69998.1"/>
    </source>
</evidence>
<evidence type="ECO:0000259" key="1">
    <source>
        <dbReference type="PROSITE" id="PS51186"/>
    </source>
</evidence>
<dbReference type="InterPro" id="IPR052742">
    <property type="entry name" value="Mito_N-acetyltransferase"/>
</dbReference>
<dbReference type="PANTHER" id="PTHR43138">
    <property type="entry name" value="ACETYLTRANSFERASE, GNAT FAMILY"/>
    <property type="match status" value="1"/>
</dbReference>
<dbReference type="EMBL" id="CZBE01000014">
    <property type="protein sequence ID" value="CUP85037.1"/>
    <property type="molecule type" value="Genomic_DNA"/>
</dbReference>
<name>A0A174RMR8_9FIRM</name>
<evidence type="ECO:0000313" key="3">
    <source>
        <dbReference type="EMBL" id="OUP71149.1"/>
    </source>
</evidence>
<feature type="domain" description="N-acetyltransferase" evidence="1">
    <location>
        <begin position="3"/>
        <end position="158"/>
    </location>
</feature>
<dbReference type="OrthoDB" id="9802340at2"/>
<evidence type="ECO:0000313" key="5">
    <source>
        <dbReference type="Proteomes" id="UP000095765"/>
    </source>
</evidence>
<reference evidence="6" key="2">
    <citation type="submission" date="2017-04" db="EMBL/GenBank/DDBJ databases">
        <title>Function of individual gut microbiota members based on whole genome sequencing of pure cultures obtained from chicken caecum.</title>
        <authorList>
            <person name="Medvecky M."/>
            <person name="Cejkova D."/>
            <person name="Polansky O."/>
            <person name="Karasova D."/>
            <person name="Kubasova T."/>
            <person name="Cizek A."/>
            <person name="Rychlik I."/>
        </authorList>
    </citation>
    <scope>NUCLEOTIDE SEQUENCE [LARGE SCALE GENOMIC DNA]</scope>
    <source>
        <strain evidence="6">An175</strain>
    </source>
</reference>
<accession>A0A174RMR8</accession>
<dbReference type="PANTHER" id="PTHR43138:SF1">
    <property type="entry name" value="N-ACETYLTRANSFERASE ACA1"/>
    <property type="match status" value="1"/>
</dbReference>
<sequence>METAIRQYTEKDLAAVTKIWNEVVAEGNAFPQDTPFTPEEARAFFASQTFTGVAESGGRIVGFYILHPNNAGHCAHIANASYGVSSEARGTGMGERLVRHSLEMCRKHGFVGLQFNAVVSSNTAAIRLYEKLGFVRIGTAKNGYRFKDGHYEDLFLFNKPLI</sequence>
<organism evidence="2 5">
    <name type="scientific">Anaerotruncus colihominis</name>
    <dbReference type="NCBI Taxonomy" id="169435"/>
    <lineage>
        <taxon>Bacteria</taxon>
        <taxon>Bacillati</taxon>
        <taxon>Bacillota</taxon>
        <taxon>Clostridia</taxon>
        <taxon>Eubacteriales</taxon>
        <taxon>Oscillospiraceae</taxon>
        <taxon>Anaerotruncus</taxon>
    </lineage>
</organism>
<evidence type="ECO:0000313" key="7">
    <source>
        <dbReference type="Proteomes" id="UP000260828"/>
    </source>
</evidence>
<dbReference type="EMBL" id="NFKP01000002">
    <property type="protein sequence ID" value="OUP71149.1"/>
    <property type="molecule type" value="Genomic_DNA"/>
</dbReference>
<reference evidence="2 5" key="1">
    <citation type="submission" date="2015-09" db="EMBL/GenBank/DDBJ databases">
        <authorList>
            <consortium name="Pathogen Informatics"/>
        </authorList>
    </citation>
    <scope>NUCLEOTIDE SEQUENCE [LARGE SCALE GENOMIC DNA]</scope>
    <source>
        <strain evidence="2 5">2789STDY5834939</strain>
    </source>
</reference>